<reference evidence="2 3" key="1">
    <citation type="journal article" date="2024" name="Plant J.">
        <title>Genome sequences and population genomics reveal climatic adaptation and genomic divergence between two closely related sweetgum species.</title>
        <authorList>
            <person name="Xu W.Q."/>
            <person name="Ren C.Q."/>
            <person name="Zhang X.Y."/>
            <person name="Comes H.P."/>
            <person name="Liu X.H."/>
            <person name="Li Y.G."/>
            <person name="Kettle C.J."/>
            <person name="Jalonen R."/>
            <person name="Gaisberger H."/>
            <person name="Ma Y.Z."/>
            <person name="Qiu Y.X."/>
        </authorList>
    </citation>
    <scope>NUCLEOTIDE SEQUENCE [LARGE SCALE GENOMIC DNA]</scope>
    <source>
        <strain evidence="2">Hangzhou</strain>
    </source>
</reference>
<dbReference type="EMBL" id="JBBPBK010000016">
    <property type="protein sequence ID" value="KAK9268133.1"/>
    <property type="molecule type" value="Genomic_DNA"/>
</dbReference>
<keyword evidence="3" id="KW-1185">Reference proteome</keyword>
<evidence type="ECO:0000313" key="3">
    <source>
        <dbReference type="Proteomes" id="UP001415857"/>
    </source>
</evidence>
<dbReference type="Proteomes" id="UP001415857">
    <property type="component" value="Unassembled WGS sequence"/>
</dbReference>
<name>A0AAP0N8R9_LIQFO</name>
<dbReference type="AlphaFoldDB" id="A0AAP0N8R9"/>
<organism evidence="2 3">
    <name type="scientific">Liquidambar formosana</name>
    <name type="common">Formosan gum</name>
    <dbReference type="NCBI Taxonomy" id="63359"/>
    <lineage>
        <taxon>Eukaryota</taxon>
        <taxon>Viridiplantae</taxon>
        <taxon>Streptophyta</taxon>
        <taxon>Embryophyta</taxon>
        <taxon>Tracheophyta</taxon>
        <taxon>Spermatophyta</taxon>
        <taxon>Magnoliopsida</taxon>
        <taxon>eudicotyledons</taxon>
        <taxon>Gunneridae</taxon>
        <taxon>Pentapetalae</taxon>
        <taxon>Saxifragales</taxon>
        <taxon>Altingiaceae</taxon>
        <taxon>Liquidambar</taxon>
    </lineage>
</organism>
<feature type="region of interest" description="Disordered" evidence="1">
    <location>
        <begin position="54"/>
        <end position="78"/>
    </location>
</feature>
<feature type="compositionally biased region" description="Basic residues" evidence="1">
    <location>
        <begin position="56"/>
        <end position="68"/>
    </location>
</feature>
<evidence type="ECO:0000313" key="2">
    <source>
        <dbReference type="EMBL" id="KAK9268133.1"/>
    </source>
</evidence>
<evidence type="ECO:0000256" key="1">
    <source>
        <dbReference type="SAM" id="MobiDB-lite"/>
    </source>
</evidence>
<accession>A0AAP0N8R9</accession>
<sequence>MRLQPKVKRFKKLLQKADQNSCPVHSVPLDSIEPLRPVYISALEKLKETVESETSRKRKINFKSARGGKGKERIHSKE</sequence>
<protein>
    <submittedName>
        <fullName evidence="2">Uncharacterized protein</fullName>
    </submittedName>
</protein>
<gene>
    <name evidence="2" type="ORF">L1049_010573</name>
</gene>
<feature type="compositionally biased region" description="Basic and acidic residues" evidence="1">
    <location>
        <begin position="69"/>
        <end position="78"/>
    </location>
</feature>
<proteinExistence type="predicted"/>
<comment type="caution">
    <text evidence="2">The sequence shown here is derived from an EMBL/GenBank/DDBJ whole genome shotgun (WGS) entry which is preliminary data.</text>
</comment>